<dbReference type="InterPro" id="IPR039859">
    <property type="entry name" value="PFA4/ZDH16/20/ERF2-like"/>
</dbReference>
<feature type="transmembrane region" description="Helical" evidence="7">
    <location>
        <begin position="515"/>
        <end position="539"/>
    </location>
</feature>
<feature type="transmembrane region" description="Helical" evidence="7">
    <location>
        <begin position="437"/>
        <end position="460"/>
    </location>
</feature>
<dbReference type="KEGG" id="lenr:94174098"/>
<dbReference type="GO" id="GO:0005783">
    <property type="term" value="C:endoplasmic reticulum"/>
    <property type="evidence" value="ECO:0007669"/>
    <property type="project" value="TreeGrafter"/>
</dbReference>
<evidence type="ECO:0000256" key="8">
    <source>
        <dbReference type="SAM" id="MobiDB-lite"/>
    </source>
</evidence>
<sequence>MSESSSQSSPSLTLEHSPCQVSAPSGAGTNVPAPDTPENQSAKSRRRHRHRRSTSKAPTASSHAHRHRHRSKSRSSAAAVAVNEATEGSSTRADMAREALRVTNHDDKAERERLASAVGARSPPASGGGSRKSSLRRSPPPPRDPLAITPKTAAATVSYTSVAGRLPSHTPNSAGGSACSARQGHAPVTYSAGRAICSTRASAPETPMSSVSEYVRRYSRPRITAAAPRESSAEMSDIFSPSSAREVEVNGARLSRRLRAGNELPFPSAGAAPVDVNVGEGGRSRLRCANLGFADLDRPTAEEMEVAEKRRYGDGRSSALLSAGSTDDGVGEQRRGGSLHDGAEGCDNAWESDDLADADRTISRSAEPCCSLCVSIKDPDSWRHSQPRRHAFERPLHSLQVLAFVFELLLTGLFWSGVFAGYVLLYTRDNEDCLAELTVFAILVFAGMLWLYGSLILVSFKDCTDRSNAGELCMFCRRCTNEGSKHCKACNKCVEGFDHHCKWLNMCVGDKNYRLFFSFVSAAVCVTLAGFVGGVTYLARWWHVLAARHNAYFRAGPIVMCALMAVGICPMAHLLIFHTYLCVVGKTTYQHILDRRERSGQLPTGEMEGRFHKKRRLPFCC</sequence>
<feature type="domain" description="Palmitoyltransferase DHHC" evidence="9">
    <location>
        <begin position="470"/>
        <end position="592"/>
    </location>
</feature>
<protein>
    <recommendedName>
        <fullName evidence="7">Palmitoyltransferase</fullName>
        <ecNumber evidence="7">2.3.1.225</ecNumber>
    </recommendedName>
</protein>
<proteinExistence type="inferred from homology"/>
<dbReference type="GeneID" id="94174098"/>
<dbReference type="OrthoDB" id="9909019at2759"/>
<keyword evidence="6 7" id="KW-0012">Acyltransferase</keyword>
<name>A0A836HW23_LEIEN</name>
<dbReference type="AlphaFoldDB" id="A0A836HW23"/>
<dbReference type="RefSeq" id="XP_067695001.1">
    <property type="nucleotide sequence ID" value="XM_067838588.1"/>
</dbReference>
<keyword evidence="4 7" id="KW-1133">Transmembrane helix</keyword>
<evidence type="ECO:0000256" key="7">
    <source>
        <dbReference type="RuleBase" id="RU079119"/>
    </source>
</evidence>
<feature type="transmembrane region" description="Helical" evidence="7">
    <location>
        <begin position="401"/>
        <end position="425"/>
    </location>
</feature>
<evidence type="ECO:0000256" key="6">
    <source>
        <dbReference type="ARBA" id="ARBA00023315"/>
    </source>
</evidence>
<evidence type="ECO:0000256" key="1">
    <source>
        <dbReference type="ARBA" id="ARBA00004141"/>
    </source>
</evidence>
<comment type="similarity">
    <text evidence="7">Belongs to the DHHC palmitoyltransferase family.</text>
</comment>
<comment type="caution">
    <text evidence="10">The sequence shown here is derived from an EMBL/GenBank/DDBJ whole genome shotgun (WGS) entry which is preliminary data.</text>
</comment>
<dbReference type="GO" id="GO:0019706">
    <property type="term" value="F:protein-cysteine S-palmitoyltransferase activity"/>
    <property type="evidence" value="ECO:0007669"/>
    <property type="project" value="UniProtKB-EC"/>
</dbReference>
<evidence type="ECO:0000313" key="10">
    <source>
        <dbReference type="EMBL" id="KAG5483940.1"/>
    </source>
</evidence>
<keyword evidence="3 7" id="KW-0812">Transmembrane</keyword>
<keyword evidence="5 7" id="KW-0472">Membrane</keyword>
<organism evidence="10 11">
    <name type="scientific">Leishmania enriettii</name>
    <dbReference type="NCBI Taxonomy" id="5663"/>
    <lineage>
        <taxon>Eukaryota</taxon>
        <taxon>Discoba</taxon>
        <taxon>Euglenozoa</taxon>
        <taxon>Kinetoplastea</taxon>
        <taxon>Metakinetoplastina</taxon>
        <taxon>Trypanosomatida</taxon>
        <taxon>Trypanosomatidae</taxon>
        <taxon>Leishmaniinae</taxon>
        <taxon>Leishmania</taxon>
    </lineage>
</organism>
<reference evidence="10 11" key="1">
    <citation type="submission" date="2021-02" db="EMBL/GenBank/DDBJ databases">
        <title>Leishmania (Mundinia) enrietti genome sequencing and assembly.</title>
        <authorList>
            <person name="Almutairi H."/>
            <person name="Gatherer D."/>
        </authorList>
    </citation>
    <scope>NUCLEOTIDE SEQUENCE [LARGE SCALE GENOMIC DNA]</scope>
    <source>
        <strain evidence="10">CUR178</strain>
    </source>
</reference>
<gene>
    <name evidence="10" type="ORF">CUR178_06938</name>
</gene>
<feature type="region of interest" description="Disordered" evidence="8">
    <location>
        <begin position="1"/>
        <end position="179"/>
    </location>
</feature>
<evidence type="ECO:0000256" key="5">
    <source>
        <dbReference type="ARBA" id="ARBA00023136"/>
    </source>
</evidence>
<feature type="compositionally biased region" description="Low complexity" evidence="8">
    <location>
        <begin position="152"/>
        <end position="163"/>
    </location>
</feature>
<evidence type="ECO:0000256" key="2">
    <source>
        <dbReference type="ARBA" id="ARBA00022679"/>
    </source>
</evidence>
<comment type="domain">
    <text evidence="7">The DHHC domain is required for palmitoyltransferase activity.</text>
</comment>
<dbReference type="GO" id="GO:0006612">
    <property type="term" value="P:protein targeting to membrane"/>
    <property type="evidence" value="ECO:0007669"/>
    <property type="project" value="TreeGrafter"/>
</dbReference>
<feature type="region of interest" description="Disordered" evidence="8">
    <location>
        <begin position="308"/>
        <end position="345"/>
    </location>
</feature>
<evidence type="ECO:0000313" key="11">
    <source>
        <dbReference type="Proteomes" id="UP000674179"/>
    </source>
</evidence>
<evidence type="ECO:0000256" key="4">
    <source>
        <dbReference type="ARBA" id="ARBA00022989"/>
    </source>
</evidence>
<keyword evidence="11" id="KW-1185">Reference proteome</keyword>
<dbReference type="Pfam" id="PF01529">
    <property type="entry name" value="DHHC"/>
    <property type="match status" value="1"/>
</dbReference>
<evidence type="ECO:0000256" key="3">
    <source>
        <dbReference type="ARBA" id="ARBA00022692"/>
    </source>
</evidence>
<comment type="catalytic activity">
    <reaction evidence="7">
        <text>L-cysteinyl-[protein] + hexadecanoyl-CoA = S-hexadecanoyl-L-cysteinyl-[protein] + CoA</text>
        <dbReference type="Rhea" id="RHEA:36683"/>
        <dbReference type="Rhea" id="RHEA-COMP:10131"/>
        <dbReference type="Rhea" id="RHEA-COMP:11032"/>
        <dbReference type="ChEBI" id="CHEBI:29950"/>
        <dbReference type="ChEBI" id="CHEBI:57287"/>
        <dbReference type="ChEBI" id="CHEBI:57379"/>
        <dbReference type="ChEBI" id="CHEBI:74151"/>
        <dbReference type="EC" id="2.3.1.225"/>
    </reaction>
</comment>
<evidence type="ECO:0000259" key="9">
    <source>
        <dbReference type="Pfam" id="PF01529"/>
    </source>
</evidence>
<keyword evidence="2 7" id="KW-0808">Transferase</keyword>
<feature type="compositionally biased region" description="Basic residues" evidence="8">
    <location>
        <begin position="63"/>
        <end position="73"/>
    </location>
</feature>
<feature type="transmembrane region" description="Helical" evidence="7">
    <location>
        <begin position="551"/>
        <end position="576"/>
    </location>
</feature>
<dbReference type="EC" id="2.3.1.225" evidence="7"/>
<accession>A0A836HW23</accession>
<feature type="compositionally biased region" description="Basic and acidic residues" evidence="8">
    <location>
        <begin position="94"/>
        <end position="114"/>
    </location>
</feature>
<dbReference type="Proteomes" id="UP000674179">
    <property type="component" value="Chromosome 11"/>
</dbReference>
<dbReference type="GO" id="GO:0016020">
    <property type="term" value="C:membrane"/>
    <property type="evidence" value="ECO:0007669"/>
    <property type="project" value="UniProtKB-SubCell"/>
</dbReference>
<dbReference type="PANTHER" id="PTHR22883">
    <property type="entry name" value="ZINC FINGER DHHC DOMAIN CONTAINING PROTEIN"/>
    <property type="match status" value="1"/>
</dbReference>
<dbReference type="PANTHER" id="PTHR22883:SF448">
    <property type="entry name" value="PALMITOYLTRANSFERASE"/>
    <property type="match status" value="1"/>
</dbReference>
<feature type="compositionally biased region" description="Low complexity" evidence="8">
    <location>
        <begin position="115"/>
        <end position="125"/>
    </location>
</feature>
<feature type="compositionally biased region" description="Low complexity" evidence="8">
    <location>
        <begin position="1"/>
        <end position="11"/>
    </location>
</feature>
<dbReference type="GO" id="GO:0005794">
    <property type="term" value="C:Golgi apparatus"/>
    <property type="evidence" value="ECO:0007669"/>
    <property type="project" value="TreeGrafter"/>
</dbReference>
<feature type="compositionally biased region" description="Basic residues" evidence="8">
    <location>
        <begin position="43"/>
        <end position="54"/>
    </location>
</feature>
<comment type="subcellular location">
    <subcellularLocation>
        <location evidence="1">Membrane</location>
        <topology evidence="1">Multi-pass membrane protein</topology>
    </subcellularLocation>
</comment>
<dbReference type="EMBL" id="JAFHKP010000011">
    <property type="protein sequence ID" value="KAG5483940.1"/>
    <property type="molecule type" value="Genomic_DNA"/>
</dbReference>
<dbReference type="PROSITE" id="PS50216">
    <property type="entry name" value="DHHC"/>
    <property type="match status" value="1"/>
</dbReference>
<dbReference type="InterPro" id="IPR001594">
    <property type="entry name" value="Palmitoyltrfase_DHHC"/>
</dbReference>